<dbReference type="InterPro" id="IPR038476">
    <property type="entry name" value="UvrC_RNase_H_dom_sf"/>
</dbReference>
<dbReference type="Gene3D" id="4.10.860.10">
    <property type="entry name" value="UVR domain"/>
    <property type="match status" value="1"/>
</dbReference>
<name>A0A809SAT7_9PROT</name>
<feature type="domain" description="UvrC family homology region profile" evidence="16">
    <location>
        <begin position="253"/>
        <end position="474"/>
    </location>
</feature>
<dbReference type="FunFam" id="3.40.1440.10:FF:000001">
    <property type="entry name" value="UvrABC system protein C"/>
    <property type="match status" value="1"/>
</dbReference>
<dbReference type="Pfam" id="PF01541">
    <property type="entry name" value="GIY-YIG"/>
    <property type="match status" value="1"/>
</dbReference>
<comment type="subunit">
    <text evidence="10 13">Interacts with UvrB in an incision complex.</text>
</comment>
<dbReference type="InterPro" id="IPR003583">
    <property type="entry name" value="Hlx-hairpin-Hlx_DNA-bd_motif"/>
</dbReference>
<gene>
    <name evidence="13 17" type="primary">uvrC</name>
    <name evidence="17" type="ORF">SFSGTM_25600</name>
</gene>
<dbReference type="GO" id="GO:0005737">
    <property type="term" value="C:cytoplasm"/>
    <property type="evidence" value="ECO:0007669"/>
    <property type="project" value="UniProtKB-SubCell"/>
</dbReference>
<dbReference type="Pfam" id="PF22920">
    <property type="entry name" value="UvrC_RNaseH"/>
    <property type="match status" value="1"/>
</dbReference>
<dbReference type="PROSITE" id="PS50151">
    <property type="entry name" value="UVR"/>
    <property type="match status" value="1"/>
</dbReference>
<dbReference type="InterPro" id="IPR047296">
    <property type="entry name" value="GIY-YIG_UvrC_Cho"/>
</dbReference>
<evidence type="ECO:0000256" key="11">
    <source>
        <dbReference type="ARBA" id="ARBA00067419"/>
    </source>
</evidence>
<keyword evidence="4 13" id="KW-0228">DNA excision</keyword>
<dbReference type="InterPro" id="IPR000305">
    <property type="entry name" value="GIY-YIG_endonuc"/>
</dbReference>
<keyword evidence="6 13" id="KW-0234">DNA repair</keyword>
<feature type="domain" description="GIY-YIG" evidence="15">
    <location>
        <begin position="15"/>
        <end position="93"/>
    </location>
</feature>
<dbReference type="InterPro" id="IPR036876">
    <property type="entry name" value="UVR_dom_sf"/>
</dbReference>
<dbReference type="GO" id="GO:0006289">
    <property type="term" value="P:nucleotide-excision repair"/>
    <property type="evidence" value="ECO:0007669"/>
    <property type="project" value="UniProtKB-UniRule"/>
</dbReference>
<dbReference type="InterPro" id="IPR004791">
    <property type="entry name" value="UvrC"/>
</dbReference>
<evidence type="ECO:0000313" key="18">
    <source>
        <dbReference type="Proteomes" id="UP000463939"/>
    </source>
</evidence>
<proteinExistence type="inferred from homology"/>
<evidence type="ECO:0000259" key="15">
    <source>
        <dbReference type="PROSITE" id="PS50164"/>
    </source>
</evidence>
<dbReference type="InterPro" id="IPR001162">
    <property type="entry name" value="UvrC_RNase_H_dom"/>
</dbReference>
<dbReference type="SUPFAM" id="SSF46600">
    <property type="entry name" value="C-terminal UvrC-binding domain of UvrB"/>
    <property type="match status" value="1"/>
</dbReference>
<evidence type="ECO:0000256" key="9">
    <source>
        <dbReference type="ARBA" id="ARBA00061531"/>
    </source>
</evidence>
<dbReference type="NCBIfam" id="TIGR00194">
    <property type="entry name" value="uvrC"/>
    <property type="match status" value="1"/>
</dbReference>
<dbReference type="GO" id="GO:0009381">
    <property type="term" value="F:excinuclease ABC activity"/>
    <property type="evidence" value="ECO:0007669"/>
    <property type="project" value="UniProtKB-UniRule"/>
</dbReference>
<dbReference type="AlphaFoldDB" id="A0A809SAT7"/>
<dbReference type="InterPro" id="IPR010994">
    <property type="entry name" value="RuvA_2-like"/>
</dbReference>
<dbReference type="FunFam" id="3.30.420.340:FF:000001">
    <property type="entry name" value="UvrABC system protein C"/>
    <property type="match status" value="1"/>
</dbReference>
<comment type="function">
    <text evidence="8 13">The UvrABC repair system catalyzes the recognition and processing of DNA lesions. UvrC both incises the 5' and 3' sides of the lesion. The N-terminal half is responsible for the 3' incision and the C-terminal half is responsible for the 5' incision.</text>
</comment>
<dbReference type="NCBIfam" id="NF001824">
    <property type="entry name" value="PRK00558.1-5"/>
    <property type="match status" value="1"/>
</dbReference>
<dbReference type="Proteomes" id="UP000463939">
    <property type="component" value="Chromosome"/>
</dbReference>
<dbReference type="SMART" id="SM00465">
    <property type="entry name" value="GIYc"/>
    <property type="match status" value="1"/>
</dbReference>
<dbReference type="FunFam" id="1.10.150.20:FF:000005">
    <property type="entry name" value="UvrABC system protein C"/>
    <property type="match status" value="1"/>
</dbReference>
<dbReference type="SUPFAM" id="SSF82771">
    <property type="entry name" value="GIY-YIG endonuclease"/>
    <property type="match status" value="1"/>
</dbReference>
<dbReference type="GO" id="GO:0009432">
    <property type="term" value="P:SOS response"/>
    <property type="evidence" value="ECO:0007669"/>
    <property type="project" value="UniProtKB-UniRule"/>
</dbReference>
<dbReference type="RefSeq" id="WP_162085570.1">
    <property type="nucleotide sequence ID" value="NZ_AP021881.1"/>
</dbReference>
<accession>A0A809SAT7</accession>
<dbReference type="PANTHER" id="PTHR30562:SF1">
    <property type="entry name" value="UVRABC SYSTEM PROTEIN C"/>
    <property type="match status" value="1"/>
</dbReference>
<comment type="subcellular location">
    <subcellularLocation>
        <location evidence="1 13">Cytoplasm</location>
    </subcellularLocation>
</comment>
<evidence type="ECO:0000313" key="17">
    <source>
        <dbReference type="EMBL" id="BBP01852.1"/>
    </source>
</evidence>
<keyword evidence="5 13" id="KW-0267">Excision nuclease</keyword>
<dbReference type="HAMAP" id="MF_00203">
    <property type="entry name" value="UvrC"/>
    <property type="match status" value="1"/>
</dbReference>
<dbReference type="Pfam" id="PF08459">
    <property type="entry name" value="UvrC_RNaseH_dom"/>
    <property type="match status" value="1"/>
</dbReference>
<keyword evidence="3 13" id="KW-0227">DNA damage</keyword>
<dbReference type="CDD" id="cd10434">
    <property type="entry name" value="GIY-YIG_UvrC_Cho"/>
    <property type="match status" value="1"/>
</dbReference>
<sequence length="599" mass="66494">MAEFDSTHLLSTLPNLPGVYRMLGETGDVLYVGKARDLKKRVSSYFQKNDLSPRIRLMVGKIHAVEITVTRSESEALVLENNLIKALSPRYNILFRDDKSYPYLLLSGHDYPRLAYFRGTPQRQDNCFGPFPNSYAVRESIHILQKVFRLRTCEDSVFNNRSRPCLLHQIQRCTAPCVGVISKADYAADVNNAALFLAGKANEVLQAITVKMQHAAELMHYEEAALYRDQIKSLTAVREKQFVTSNSQADADVIAVVAAHGLLCVNLLMIRGGRHLGDRSIFPQNAQDVSTQEALTAFIAQHYTERAVPAQIVVSEQVDEPALVEMLSAQAGYAVRIQSKPTGERKTWLQMTVNNAQLAITRQVAQKTTQSARLSALQTALNLPNLQRIECFDISHTMGEATVASCVVYDLEAMQNSQYRRYNISGITPGDDYAAMRDALTRRYTKIQQTDAQRPDLILIDGGAGQLNIAKAVMDDLGITDIMLIGVAKGVERKAGMEQLISTDGQATRLSPDDPALHLIQQIRDEAHRFAITGHRARRAKARVTSSLEDIAGVGAKRRQKLLETFGGMRELKNAGVAEIAQVEGISLKLAEQIYQALR</sequence>
<dbReference type="Gene3D" id="3.30.420.340">
    <property type="entry name" value="UvrC, RNAse H endonuclease domain"/>
    <property type="match status" value="1"/>
</dbReference>
<dbReference type="InterPro" id="IPR050066">
    <property type="entry name" value="UvrABC_protein_C"/>
</dbReference>
<dbReference type="Pfam" id="PF14520">
    <property type="entry name" value="HHH_5"/>
    <property type="match status" value="1"/>
</dbReference>
<dbReference type="Pfam" id="PF02151">
    <property type="entry name" value="UVR"/>
    <property type="match status" value="1"/>
</dbReference>
<evidence type="ECO:0000259" key="16">
    <source>
        <dbReference type="PROSITE" id="PS50165"/>
    </source>
</evidence>
<dbReference type="Gene3D" id="3.40.1440.10">
    <property type="entry name" value="GIY-YIG endonuclease"/>
    <property type="match status" value="1"/>
</dbReference>
<reference evidence="18" key="1">
    <citation type="submission" date="2019-11" db="EMBL/GenBank/DDBJ databases">
        <title>Isolation and characterization of a novel species in the genus Sulfuriferula.</title>
        <authorList>
            <person name="Mochizuki J."/>
            <person name="Kojima H."/>
            <person name="Fukui M."/>
        </authorList>
    </citation>
    <scope>NUCLEOTIDE SEQUENCE [LARGE SCALE GENOMIC DNA]</scope>
    <source>
        <strain evidence="18">SGTM</strain>
    </source>
</reference>
<dbReference type="Gene3D" id="1.10.150.20">
    <property type="entry name" value="5' to 3' exonuclease, C-terminal subdomain"/>
    <property type="match status" value="1"/>
</dbReference>
<evidence type="ECO:0000256" key="13">
    <source>
        <dbReference type="HAMAP-Rule" id="MF_00203"/>
    </source>
</evidence>
<dbReference type="PROSITE" id="PS50164">
    <property type="entry name" value="GIY_YIG"/>
    <property type="match status" value="1"/>
</dbReference>
<evidence type="ECO:0000256" key="10">
    <source>
        <dbReference type="ARBA" id="ARBA00062841"/>
    </source>
</evidence>
<comment type="similarity">
    <text evidence="9 13">Belongs to the UvrC family.</text>
</comment>
<dbReference type="SMART" id="SM00278">
    <property type="entry name" value="HhH1"/>
    <property type="match status" value="2"/>
</dbReference>
<evidence type="ECO:0000256" key="12">
    <source>
        <dbReference type="ARBA" id="ARBA00077138"/>
    </source>
</evidence>
<dbReference type="EMBL" id="AP021881">
    <property type="protein sequence ID" value="BBP01852.1"/>
    <property type="molecule type" value="Genomic_DNA"/>
</dbReference>
<organism evidence="17 18">
    <name type="scientific">Sulfuriferula nivalis</name>
    <dbReference type="NCBI Taxonomy" id="2675298"/>
    <lineage>
        <taxon>Bacteria</taxon>
        <taxon>Pseudomonadati</taxon>
        <taxon>Pseudomonadota</taxon>
        <taxon>Betaproteobacteria</taxon>
        <taxon>Nitrosomonadales</taxon>
        <taxon>Sulfuricellaceae</taxon>
        <taxon>Sulfuriferula</taxon>
    </lineage>
</organism>
<keyword evidence="7 13" id="KW-0742">SOS response</keyword>
<feature type="domain" description="UVR" evidence="14">
    <location>
        <begin position="202"/>
        <end position="237"/>
    </location>
</feature>
<evidence type="ECO:0000256" key="8">
    <source>
        <dbReference type="ARBA" id="ARBA00059452"/>
    </source>
</evidence>
<dbReference type="KEGG" id="sniv:SFSGTM_25600"/>
<evidence type="ECO:0000256" key="5">
    <source>
        <dbReference type="ARBA" id="ARBA00022881"/>
    </source>
</evidence>
<dbReference type="SUPFAM" id="SSF47781">
    <property type="entry name" value="RuvA domain 2-like"/>
    <property type="match status" value="1"/>
</dbReference>
<dbReference type="InterPro" id="IPR001943">
    <property type="entry name" value="UVR_dom"/>
</dbReference>
<evidence type="ECO:0000256" key="4">
    <source>
        <dbReference type="ARBA" id="ARBA00022769"/>
    </source>
</evidence>
<dbReference type="InterPro" id="IPR035901">
    <property type="entry name" value="GIY-YIG_endonuc_sf"/>
</dbReference>
<keyword evidence="18" id="KW-1185">Reference proteome</keyword>
<evidence type="ECO:0000256" key="1">
    <source>
        <dbReference type="ARBA" id="ARBA00004496"/>
    </source>
</evidence>
<evidence type="ECO:0000256" key="7">
    <source>
        <dbReference type="ARBA" id="ARBA00023236"/>
    </source>
</evidence>
<evidence type="ECO:0000256" key="2">
    <source>
        <dbReference type="ARBA" id="ARBA00022490"/>
    </source>
</evidence>
<dbReference type="GO" id="GO:0009380">
    <property type="term" value="C:excinuclease repair complex"/>
    <property type="evidence" value="ECO:0007669"/>
    <property type="project" value="InterPro"/>
</dbReference>
<dbReference type="PROSITE" id="PS50165">
    <property type="entry name" value="UVRC"/>
    <property type="match status" value="1"/>
</dbReference>
<protein>
    <recommendedName>
        <fullName evidence="11 13">UvrABC system protein C</fullName>
        <shortName evidence="13">Protein UvrC</shortName>
    </recommendedName>
    <alternativeName>
        <fullName evidence="12 13">Excinuclease ABC subunit C</fullName>
    </alternativeName>
</protein>
<evidence type="ECO:0000256" key="6">
    <source>
        <dbReference type="ARBA" id="ARBA00023204"/>
    </source>
</evidence>
<keyword evidence="2 13" id="KW-0963">Cytoplasm</keyword>
<evidence type="ECO:0000256" key="3">
    <source>
        <dbReference type="ARBA" id="ARBA00022763"/>
    </source>
</evidence>
<dbReference type="PANTHER" id="PTHR30562">
    <property type="entry name" value="UVRC/OXIDOREDUCTASE"/>
    <property type="match status" value="1"/>
</dbReference>
<evidence type="ECO:0000259" key="14">
    <source>
        <dbReference type="PROSITE" id="PS50151"/>
    </source>
</evidence>
<dbReference type="GO" id="GO:0003677">
    <property type="term" value="F:DNA binding"/>
    <property type="evidence" value="ECO:0007669"/>
    <property type="project" value="UniProtKB-UniRule"/>
</dbReference>